<comment type="subcellular location">
    <subcellularLocation>
        <location evidence="1">Cell membrane</location>
        <topology evidence="1">Multi-pass membrane protein</topology>
    </subcellularLocation>
</comment>
<feature type="transmembrane region" description="Helical" evidence="6">
    <location>
        <begin position="54"/>
        <end position="73"/>
    </location>
</feature>
<evidence type="ECO:0000256" key="1">
    <source>
        <dbReference type="ARBA" id="ARBA00004651"/>
    </source>
</evidence>
<proteinExistence type="predicted"/>
<evidence type="ECO:0000313" key="9">
    <source>
        <dbReference type="Proteomes" id="UP000240717"/>
    </source>
</evidence>
<feature type="transmembrane region" description="Helical" evidence="6">
    <location>
        <begin position="205"/>
        <end position="225"/>
    </location>
</feature>
<feature type="transmembrane region" description="Helical" evidence="6">
    <location>
        <begin position="231"/>
        <end position="253"/>
    </location>
</feature>
<accession>A0A2T4PXT3</accession>
<evidence type="ECO:0000256" key="3">
    <source>
        <dbReference type="ARBA" id="ARBA00022692"/>
    </source>
</evidence>
<dbReference type="Proteomes" id="UP000240717">
    <property type="component" value="Unassembled WGS sequence"/>
</dbReference>
<evidence type="ECO:0000256" key="5">
    <source>
        <dbReference type="ARBA" id="ARBA00023136"/>
    </source>
</evidence>
<gene>
    <name evidence="8" type="ORF">BU085_11505</name>
</gene>
<dbReference type="AlphaFoldDB" id="A0A2T4PXT3"/>
<feature type="transmembrane region" description="Helical" evidence="6">
    <location>
        <begin position="274"/>
        <end position="298"/>
    </location>
</feature>
<organism evidence="8 9">
    <name type="scientific">Staphylococcus warneri</name>
    <dbReference type="NCBI Taxonomy" id="1292"/>
    <lineage>
        <taxon>Bacteria</taxon>
        <taxon>Bacillati</taxon>
        <taxon>Bacillota</taxon>
        <taxon>Bacilli</taxon>
        <taxon>Bacillales</taxon>
        <taxon>Staphylococcaceae</taxon>
        <taxon>Staphylococcus</taxon>
    </lineage>
</organism>
<dbReference type="GO" id="GO:0022857">
    <property type="term" value="F:transmembrane transporter activity"/>
    <property type="evidence" value="ECO:0007669"/>
    <property type="project" value="InterPro"/>
</dbReference>
<feature type="transmembrane region" description="Helical" evidence="6">
    <location>
        <begin position="170"/>
        <end position="193"/>
    </location>
</feature>
<evidence type="ECO:0000256" key="6">
    <source>
        <dbReference type="SAM" id="Phobius"/>
    </source>
</evidence>
<dbReference type="EMBL" id="PZEV01000055">
    <property type="protein sequence ID" value="PTI49672.1"/>
    <property type="molecule type" value="Genomic_DNA"/>
</dbReference>
<name>A0A2T4PXT3_STAWA</name>
<protein>
    <submittedName>
        <fullName evidence="8">MFS transporter</fullName>
    </submittedName>
</protein>
<evidence type="ECO:0000259" key="7">
    <source>
        <dbReference type="PROSITE" id="PS50850"/>
    </source>
</evidence>
<keyword evidence="3 6" id="KW-0812">Transmembrane</keyword>
<feature type="transmembrane region" description="Helical" evidence="6">
    <location>
        <begin position="460"/>
        <end position="481"/>
    </location>
</feature>
<feature type="transmembrane region" description="Helical" evidence="6">
    <location>
        <begin position="143"/>
        <end position="164"/>
    </location>
</feature>
<comment type="caution">
    <text evidence="8">The sequence shown here is derived from an EMBL/GenBank/DDBJ whole genome shotgun (WGS) entry which is preliminary data.</text>
</comment>
<sequence length="495" mass="55222">MESNNLSKTKKLFEIAVLMIITVFGIGAQFFSNLVFSLNQGLIQSAFGIGSKYIVYPSIIGNFVFAMGVPLGHTFTHRFGFKKNYIVFVTVFLIGSLVGLISFDIISLTIAKVLQGFSAGVLFFTLLPKLFTKFPVHFRNVFLFMIVIGLFGANALGGLTGGLSLELDKWHWVFIVNVISSALCLLLGSALFNKKEYTQYEKIPISLPTIVTLMLSTLFILIPSLNLINTSWFSIWVWPFILVAIFFIVNFVLWNKEAKKPLLHFRTIFKKKPIVGATMAISSHLALLAGIAGINTYILRILKLPFINILWFYIFFLIGLIITGIIKMFLYNSMGAGILGTIGSIALLYVSAHWILLNNIVNIPLLYLQGLLLGLGASMTLMSGAMATLLDGDLSQAGERSQVMHTIRNFSAAILVPIIVYSMKNNVQKGTQSLYNEDISNPFIYMKKLQDVAIEADHQIFVMMIVFNLVMLIASVFQMFLGKSRRITPPRNINM</sequence>
<dbReference type="PANTHER" id="PTHR42718">
    <property type="entry name" value="MAJOR FACILITATOR SUPERFAMILY MULTIDRUG TRANSPORTER MFSC"/>
    <property type="match status" value="1"/>
</dbReference>
<dbReference type="SUPFAM" id="SSF103473">
    <property type="entry name" value="MFS general substrate transporter"/>
    <property type="match status" value="2"/>
</dbReference>
<keyword evidence="4 6" id="KW-1133">Transmembrane helix</keyword>
<dbReference type="GO" id="GO:0005886">
    <property type="term" value="C:plasma membrane"/>
    <property type="evidence" value="ECO:0007669"/>
    <property type="project" value="UniProtKB-SubCell"/>
</dbReference>
<feature type="transmembrane region" description="Helical" evidence="6">
    <location>
        <begin position="368"/>
        <end position="390"/>
    </location>
</feature>
<feature type="transmembrane region" description="Helical" evidence="6">
    <location>
        <begin position="113"/>
        <end position="131"/>
    </location>
</feature>
<feature type="transmembrane region" description="Helical" evidence="6">
    <location>
        <begin position="310"/>
        <end position="330"/>
    </location>
</feature>
<dbReference type="RefSeq" id="WP_107532243.1">
    <property type="nucleotide sequence ID" value="NZ_PZEV01000055.1"/>
</dbReference>
<evidence type="ECO:0000256" key="4">
    <source>
        <dbReference type="ARBA" id="ARBA00022989"/>
    </source>
</evidence>
<keyword evidence="2" id="KW-0813">Transport</keyword>
<keyword evidence="5 6" id="KW-0472">Membrane</keyword>
<dbReference type="InterPro" id="IPR020846">
    <property type="entry name" value="MFS_dom"/>
</dbReference>
<dbReference type="PROSITE" id="PS50850">
    <property type="entry name" value="MFS"/>
    <property type="match status" value="1"/>
</dbReference>
<feature type="domain" description="Major facilitator superfamily (MFS) profile" evidence="7">
    <location>
        <begin position="18"/>
        <end position="486"/>
    </location>
</feature>
<dbReference type="Gene3D" id="1.20.1250.20">
    <property type="entry name" value="MFS general substrate transporter like domains"/>
    <property type="match status" value="1"/>
</dbReference>
<feature type="transmembrane region" description="Helical" evidence="6">
    <location>
        <begin position="12"/>
        <end position="34"/>
    </location>
</feature>
<evidence type="ECO:0000313" key="8">
    <source>
        <dbReference type="EMBL" id="PTI49672.1"/>
    </source>
</evidence>
<dbReference type="InterPro" id="IPR036259">
    <property type="entry name" value="MFS_trans_sf"/>
</dbReference>
<feature type="transmembrane region" description="Helical" evidence="6">
    <location>
        <begin position="85"/>
        <end position="107"/>
    </location>
</feature>
<reference evidence="8 9" key="1">
    <citation type="journal article" date="2016" name="Front. Microbiol.">
        <title>Comprehensive Phylogenetic Analysis of Bovine Non-aureus Staphylococci Species Based on Whole-Genome Sequencing.</title>
        <authorList>
            <person name="Naushad S."/>
            <person name="Barkema H.W."/>
            <person name="Luby C."/>
            <person name="Condas L.A."/>
            <person name="Nobrega D.B."/>
            <person name="Carson D.A."/>
            <person name="De Buck J."/>
        </authorList>
    </citation>
    <scope>NUCLEOTIDE SEQUENCE [LARGE SCALE GENOMIC DNA]</scope>
    <source>
        <strain evidence="8 9">SNUC 2993</strain>
    </source>
</reference>
<dbReference type="PANTHER" id="PTHR42718:SF9">
    <property type="entry name" value="MAJOR FACILITATOR SUPERFAMILY MULTIDRUG TRANSPORTER MFSC"/>
    <property type="match status" value="1"/>
</dbReference>
<feature type="transmembrane region" description="Helical" evidence="6">
    <location>
        <begin position="337"/>
        <end position="356"/>
    </location>
</feature>
<evidence type="ECO:0000256" key="2">
    <source>
        <dbReference type="ARBA" id="ARBA00022448"/>
    </source>
</evidence>